<gene>
    <name evidence="3" type="ORF">TTHERM_000209399</name>
</gene>
<dbReference type="RefSeq" id="XP_012650833.1">
    <property type="nucleotide sequence ID" value="XM_012795379.1"/>
</dbReference>
<keyword evidence="1 3" id="KW-0812">Transmembrane</keyword>
<keyword evidence="4" id="KW-1185">Reference proteome</keyword>
<dbReference type="EMBL" id="GG662857">
    <property type="protein sequence ID" value="EWS76665.1"/>
    <property type="molecule type" value="Genomic_DNA"/>
</dbReference>
<evidence type="ECO:0000313" key="3">
    <source>
        <dbReference type="EMBL" id="EWS76665.1"/>
    </source>
</evidence>
<evidence type="ECO:0000256" key="2">
    <source>
        <dbReference type="SAM" id="SignalP"/>
    </source>
</evidence>
<dbReference type="AlphaFoldDB" id="W7XBB2"/>
<feature type="transmembrane region" description="Helical" evidence="1">
    <location>
        <begin position="97"/>
        <end position="116"/>
    </location>
</feature>
<dbReference type="InParanoid" id="W7XBB2"/>
<dbReference type="KEGG" id="tet:TTHERM_000209399"/>
<evidence type="ECO:0000256" key="1">
    <source>
        <dbReference type="SAM" id="Phobius"/>
    </source>
</evidence>
<accession>W7XBB2</accession>
<keyword evidence="2" id="KW-0732">Signal</keyword>
<name>W7XBB2_TETTS</name>
<feature type="signal peptide" evidence="2">
    <location>
        <begin position="1"/>
        <end position="21"/>
    </location>
</feature>
<evidence type="ECO:0000313" key="4">
    <source>
        <dbReference type="Proteomes" id="UP000009168"/>
    </source>
</evidence>
<keyword evidence="1" id="KW-0472">Membrane</keyword>
<sequence>MPNLNFLLKLIILLLSKKLHQIYKLRYKYSQSKYILKQKSLKAKNCSLQKLNQFSWNYLTFSSYCLMYKSFRAILKFIVIIKYIYRIGREKGWQEIFLFLKIPLFVFPNFSIYFEYFNKFESKFTKQGIQIYLQIIKQTIIFLKIILSNTNLFFLLYNFQQQN</sequence>
<protein>
    <submittedName>
        <fullName evidence="3">Transmembrane protein, putative</fullName>
    </submittedName>
</protein>
<organism evidence="3 4">
    <name type="scientific">Tetrahymena thermophila (strain SB210)</name>
    <dbReference type="NCBI Taxonomy" id="312017"/>
    <lineage>
        <taxon>Eukaryota</taxon>
        <taxon>Sar</taxon>
        <taxon>Alveolata</taxon>
        <taxon>Ciliophora</taxon>
        <taxon>Intramacronucleata</taxon>
        <taxon>Oligohymenophorea</taxon>
        <taxon>Hymenostomatida</taxon>
        <taxon>Tetrahymenina</taxon>
        <taxon>Tetrahymenidae</taxon>
        <taxon>Tetrahymena</taxon>
    </lineage>
</organism>
<feature type="chain" id="PRO_5004903584" evidence="2">
    <location>
        <begin position="22"/>
        <end position="163"/>
    </location>
</feature>
<dbReference type="Proteomes" id="UP000009168">
    <property type="component" value="Unassembled WGS sequence"/>
</dbReference>
<reference evidence="4" key="1">
    <citation type="journal article" date="2006" name="PLoS Biol.">
        <title>Macronuclear genome sequence of the ciliate Tetrahymena thermophila, a model eukaryote.</title>
        <authorList>
            <person name="Eisen J.A."/>
            <person name="Coyne R.S."/>
            <person name="Wu M."/>
            <person name="Wu D."/>
            <person name="Thiagarajan M."/>
            <person name="Wortman J.R."/>
            <person name="Badger J.H."/>
            <person name="Ren Q."/>
            <person name="Amedeo P."/>
            <person name="Jones K.M."/>
            <person name="Tallon L.J."/>
            <person name="Delcher A.L."/>
            <person name="Salzberg S.L."/>
            <person name="Silva J.C."/>
            <person name="Haas B.J."/>
            <person name="Majoros W.H."/>
            <person name="Farzad M."/>
            <person name="Carlton J.M."/>
            <person name="Smith R.K. Jr."/>
            <person name="Garg J."/>
            <person name="Pearlman R.E."/>
            <person name="Karrer K.M."/>
            <person name="Sun L."/>
            <person name="Manning G."/>
            <person name="Elde N.C."/>
            <person name="Turkewitz A.P."/>
            <person name="Asai D.J."/>
            <person name="Wilkes D.E."/>
            <person name="Wang Y."/>
            <person name="Cai H."/>
            <person name="Collins K."/>
            <person name="Stewart B.A."/>
            <person name="Lee S.R."/>
            <person name="Wilamowska K."/>
            <person name="Weinberg Z."/>
            <person name="Ruzzo W.L."/>
            <person name="Wloga D."/>
            <person name="Gaertig J."/>
            <person name="Frankel J."/>
            <person name="Tsao C.-C."/>
            <person name="Gorovsky M.A."/>
            <person name="Keeling P.J."/>
            <person name="Waller R.F."/>
            <person name="Patron N.J."/>
            <person name="Cherry J.M."/>
            <person name="Stover N.A."/>
            <person name="Krieger C.J."/>
            <person name="del Toro C."/>
            <person name="Ryder H.F."/>
            <person name="Williamson S.C."/>
            <person name="Barbeau R.A."/>
            <person name="Hamilton E.P."/>
            <person name="Orias E."/>
        </authorList>
    </citation>
    <scope>NUCLEOTIDE SEQUENCE [LARGE SCALE GENOMIC DNA]</scope>
    <source>
        <strain evidence="4">SB210</strain>
    </source>
</reference>
<keyword evidence="1" id="KW-1133">Transmembrane helix</keyword>
<feature type="transmembrane region" description="Helical" evidence="1">
    <location>
        <begin position="136"/>
        <end position="157"/>
    </location>
</feature>
<proteinExistence type="predicted"/>
<dbReference type="GeneID" id="24437822"/>